<gene>
    <name evidence="1" type="ORF">S12H4_30310</name>
</gene>
<accession>X1UFV3</accession>
<organism evidence="1">
    <name type="scientific">marine sediment metagenome</name>
    <dbReference type="NCBI Taxonomy" id="412755"/>
    <lineage>
        <taxon>unclassified sequences</taxon>
        <taxon>metagenomes</taxon>
        <taxon>ecological metagenomes</taxon>
    </lineage>
</organism>
<feature type="non-terminal residue" evidence="1">
    <location>
        <position position="84"/>
    </location>
</feature>
<reference evidence="1" key="1">
    <citation type="journal article" date="2014" name="Front. Microbiol.">
        <title>High frequency of phylogenetically diverse reductive dehalogenase-homologous genes in deep subseafloor sedimentary metagenomes.</title>
        <authorList>
            <person name="Kawai M."/>
            <person name="Futagami T."/>
            <person name="Toyoda A."/>
            <person name="Takaki Y."/>
            <person name="Nishi S."/>
            <person name="Hori S."/>
            <person name="Arai W."/>
            <person name="Tsubouchi T."/>
            <person name="Morono Y."/>
            <person name="Uchiyama I."/>
            <person name="Ito T."/>
            <person name="Fujiyama A."/>
            <person name="Inagaki F."/>
            <person name="Takami H."/>
        </authorList>
    </citation>
    <scope>NUCLEOTIDE SEQUENCE</scope>
    <source>
        <strain evidence="1">Expedition CK06-06</strain>
    </source>
</reference>
<dbReference type="EMBL" id="BARW01017567">
    <property type="protein sequence ID" value="GAJ02442.1"/>
    <property type="molecule type" value="Genomic_DNA"/>
</dbReference>
<evidence type="ECO:0000313" key="1">
    <source>
        <dbReference type="EMBL" id="GAJ02442.1"/>
    </source>
</evidence>
<sequence length="84" mass="9330">MKEREESAGSAGNQWEKGTRFIGGCKVANGICHTHGYSVSKTVRCPKSPLTDEEWAAAWELAESAFPKGMSNPWVNGWWPETME</sequence>
<proteinExistence type="predicted"/>
<dbReference type="AlphaFoldDB" id="X1UFV3"/>
<protein>
    <submittedName>
        <fullName evidence="1">Uncharacterized protein</fullName>
    </submittedName>
</protein>
<comment type="caution">
    <text evidence="1">The sequence shown here is derived from an EMBL/GenBank/DDBJ whole genome shotgun (WGS) entry which is preliminary data.</text>
</comment>
<name>X1UFV3_9ZZZZ</name>